<dbReference type="Gene3D" id="2.60.120.200">
    <property type="match status" value="1"/>
</dbReference>
<feature type="domain" description="Transglutaminase-like" evidence="5">
    <location>
        <begin position="213"/>
        <end position="268"/>
    </location>
</feature>
<comment type="similarity">
    <text evidence="1">Belongs to the transglutaminase-like superfamily. PNGase family.</text>
</comment>
<protein>
    <recommendedName>
        <fullName evidence="5">Transglutaminase-like domain-containing protein</fullName>
    </recommendedName>
</protein>
<keyword evidence="4" id="KW-0862">Zinc</keyword>
<dbReference type="SUPFAM" id="SSF54001">
    <property type="entry name" value="Cysteine proteinases"/>
    <property type="match status" value="1"/>
</dbReference>
<dbReference type="InterPro" id="IPR013320">
    <property type="entry name" value="ConA-like_dom_sf"/>
</dbReference>
<dbReference type="GO" id="GO:0005829">
    <property type="term" value="C:cytosol"/>
    <property type="evidence" value="ECO:0007669"/>
    <property type="project" value="TreeGrafter"/>
</dbReference>
<evidence type="ECO:0000313" key="6">
    <source>
        <dbReference type="EMBL" id="ORX33678.1"/>
    </source>
</evidence>
<dbReference type="GO" id="GO:0000224">
    <property type="term" value="F:peptide-N4-(N-acetyl-beta-glucosaminyl)asparagine amidase activity"/>
    <property type="evidence" value="ECO:0007669"/>
    <property type="project" value="TreeGrafter"/>
</dbReference>
<dbReference type="PANTHER" id="PTHR12143:SF19">
    <property type="entry name" value="PEPTIDE-N(4)-(N-ACETYL-BETA-GLUCOSAMINYL)ASPARAGINE AMIDASE"/>
    <property type="match status" value="1"/>
</dbReference>
<keyword evidence="2" id="KW-0479">Metal-binding</keyword>
<dbReference type="SMART" id="SM00460">
    <property type="entry name" value="TGc"/>
    <property type="match status" value="1"/>
</dbReference>
<sequence>MAGASSPSDLLGDASLPVVAGFLARQRTAGIGVDLAVIQADLMSMTVEQKNLVRNGVDTLLHSHGHEVERFLSIPRTQPRAETEIARILKMLKPHTTAGNHLPNDPAGPNVDTVIPQFHHQVEDLMADPPFQPFGREDARVFAMARWFKGSFMQWVDPIKCPICRGTTKFQGIVEPTAEEQTDSAGRVELHTCEDLACGTSRRFARYSTDRKLFQTREGRCGEWAQLFYAFLRHAKIRSRYVWADTDHVWTEYWSPTLKHWVHADACEAAINQNMLYDKGWGKVLNLVIAVGADGFEDVTRAYVSDWDACLSRRYARGGNEKALRRVMAEMTITHRLTTLSQTDLKRLEETDSLQQAWMTDTVRRAKEAEWQQVGGRVSGPAEWRARRAELGQVVKPAYTVDRQYSSAISVLGDAIHTIDGVCLTSGPGHTSGVFLGVPHAQNANFCINVRFRITAPPGSGAADGIAIIFSPEPRLGESGFGMGYSGVGGQGDFAVEIDTYRTQDHADDPPTPHISVHSPPNAHHRHAIACMDSLPNLSDGKIHSVQLLYNGETRLLRGYLKLDGEDEVALWEAIIPEAPNEGKDWFVGITGSCGGLWQKQEVISWEMSTIHFA</sequence>
<organism evidence="6 7">
    <name type="scientific">Kockovaella imperatae</name>
    <dbReference type="NCBI Taxonomy" id="4999"/>
    <lineage>
        <taxon>Eukaryota</taxon>
        <taxon>Fungi</taxon>
        <taxon>Dikarya</taxon>
        <taxon>Basidiomycota</taxon>
        <taxon>Agaricomycotina</taxon>
        <taxon>Tremellomycetes</taxon>
        <taxon>Tremellales</taxon>
        <taxon>Cuniculitremaceae</taxon>
        <taxon>Kockovaella</taxon>
    </lineage>
</organism>
<dbReference type="STRING" id="4999.A0A1Y1U6P1"/>
<dbReference type="SUPFAM" id="SSF49899">
    <property type="entry name" value="Concanavalin A-like lectins/glucanases"/>
    <property type="match status" value="1"/>
</dbReference>
<dbReference type="InParanoid" id="A0A1Y1U6P1"/>
<evidence type="ECO:0000256" key="2">
    <source>
        <dbReference type="ARBA" id="ARBA00022723"/>
    </source>
</evidence>
<evidence type="ECO:0000256" key="4">
    <source>
        <dbReference type="ARBA" id="ARBA00022833"/>
    </source>
</evidence>
<dbReference type="InterPro" id="IPR038765">
    <property type="entry name" value="Papain-like_cys_pep_sf"/>
</dbReference>
<dbReference type="GeneID" id="33559002"/>
<dbReference type="AlphaFoldDB" id="A0A1Y1U6P1"/>
<dbReference type="RefSeq" id="XP_021867988.1">
    <property type="nucleotide sequence ID" value="XM_022017193.1"/>
</dbReference>
<dbReference type="GO" id="GO:0030246">
    <property type="term" value="F:carbohydrate binding"/>
    <property type="evidence" value="ECO:0007669"/>
    <property type="project" value="UniProtKB-KW"/>
</dbReference>
<dbReference type="OrthoDB" id="409136at2759"/>
<dbReference type="Pfam" id="PF00139">
    <property type="entry name" value="Lectin_legB"/>
    <property type="match status" value="1"/>
</dbReference>
<reference evidence="6 7" key="1">
    <citation type="submission" date="2017-03" db="EMBL/GenBank/DDBJ databases">
        <title>Widespread Adenine N6-methylation of Active Genes in Fungi.</title>
        <authorList>
            <consortium name="DOE Joint Genome Institute"/>
            <person name="Mondo S.J."/>
            <person name="Dannebaum R.O."/>
            <person name="Kuo R.C."/>
            <person name="Louie K.B."/>
            <person name="Bewick A.J."/>
            <person name="Labutti K."/>
            <person name="Haridas S."/>
            <person name="Kuo A."/>
            <person name="Salamov A."/>
            <person name="Ahrendt S.R."/>
            <person name="Lau R."/>
            <person name="Bowen B.P."/>
            <person name="Lipzen A."/>
            <person name="Sullivan W."/>
            <person name="Andreopoulos W.B."/>
            <person name="Clum A."/>
            <person name="Lindquist E."/>
            <person name="Daum C."/>
            <person name="Northen T.R."/>
            <person name="Ramamoorthy G."/>
            <person name="Schmitz R.J."/>
            <person name="Gryganskyi A."/>
            <person name="Culley D."/>
            <person name="Magnuson J."/>
            <person name="James T.Y."/>
            <person name="O'Malley M.A."/>
            <person name="Stajich J.E."/>
            <person name="Spatafora J.W."/>
            <person name="Visel A."/>
            <person name="Grigoriev I.V."/>
        </authorList>
    </citation>
    <scope>NUCLEOTIDE SEQUENCE [LARGE SCALE GENOMIC DNA]</scope>
    <source>
        <strain evidence="6 7">NRRL Y-17943</strain>
    </source>
</reference>
<gene>
    <name evidence="6" type="ORF">BD324DRAFT_639140</name>
</gene>
<dbReference type="InterPro" id="IPR056573">
    <property type="entry name" value="Lectin_L-type_dom"/>
</dbReference>
<keyword evidence="7" id="KW-1185">Reference proteome</keyword>
<dbReference type="InterPro" id="IPR002931">
    <property type="entry name" value="Transglutaminase-like"/>
</dbReference>
<dbReference type="Proteomes" id="UP000193218">
    <property type="component" value="Unassembled WGS sequence"/>
</dbReference>
<evidence type="ECO:0000256" key="3">
    <source>
        <dbReference type="ARBA" id="ARBA00022734"/>
    </source>
</evidence>
<dbReference type="GO" id="GO:0046872">
    <property type="term" value="F:metal ion binding"/>
    <property type="evidence" value="ECO:0007669"/>
    <property type="project" value="UniProtKB-KW"/>
</dbReference>
<dbReference type="PANTHER" id="PTHR12143">
    <property type="entry name" value="PEPTIDE N-GLYCANASE PNGASE -RELATED"/>
    <property type="match status" value="1"/>
</dbReference>
<keyword evidence="3" id="KW-0430">Lectin</keyword>
<dbReference type="EMBL" id="NBSH01000018">
    <property type="protein sequence ID" value="ORX33678.1"/>
    <property type="molecule type" value="Genomic_DNA"/>
</dbReference>
<evidence type="ECO:0000313" key="7">
    <source>
        <dbReference type="Proteomes" id="UP000193218"/>
    </source>
</evidence>
<dbReference type="GO" id="GO:0005634">
    <property type="term" value="C:nucleus"/>
    <property type="evidence" value="ECO:0007669"/>
    <property type="project" value="TreeGrafter"/>
</dbReference>
<evidence type="ECO:0000256" key="1">
    <source>
        <dbReference type="ARBA" id="ARBA00009390"/>
    </source>
</evidence>
<dbReference type="Gene3D" id="2.20.25.10">
    <property type="match status" value="1"/>
</dbReference>
<name>A0A1Y1U6P1_9TREE</name>
<accession>A0A1Y1U6P1</accession>
<comment type="caution">
    <text evidence="6">The sequence shown here is derived from an EMBL/GenBank/DDBJ whole genome shotgun (WGS) entry which is preliminary data.</text>
</comment>
<dbReference type="InterPro" id="IPR001220">
    <property type="entry name" value="Legume_lectin_dom"/>
</dbReference>
<evidence type="ECO:0000259" key="5">
    <source>
        <dbReference type="SMART" id="SM00460"/>
    </source>
</evidence>
<dbReference type="Pfam" id="PF01841">
    <property type="entry name" value="Transglut_core"/>
    <property type="match status" value="1"/>
</dbReference>
<dbReference type="CDD" id="cd01951">
    <property type="entry name" value="lectin_L-type"/>
    <property type="match status" value="1"/>
</dbReference>
<proteinExistence type="inferred from homology"/>
<dbReference type="InterPro" id="IPR050883">
    <property type="entry name" value="PNGase"/>
</dbReference>
<dbReference type="GO" id="GO:0006516">
    <property type="term" value="P:glycoprotein catabolic process"/>
    <property type="evidence" value="ECO:0007669"/>
    <property type="project" value="TreeGrafter"/>
</dbReference>
<dbReference type="Gene3D" id="3.10.620.30">
    <property type="match status" value="1"/>
</dbReference>